<evidence type="ECO:0000313" key="5">
    <source>
        <dbReference type="EMBL" id="KAK2718448.1"/>
    </source>
</evidence>
<protein>
    <recommendedName>
        <fullName evidence="2">FAD-dependent oxidoreductase domain-containing protein 1</fullName>
    </recommendedName>
</protein>
<accession>A0AA88HWK9</accession>
<dbReference type="AlphaFoldDB" id="A0AA88HWK9"/>
<sequence>MRHLRRILPLFSNKYSIVSARSCQVRRYCDTSDKKKGDEFSLLKSNVNNKIEPNVLVPNPVERTLKSMGLMEKEEFDNIDPDIPRFCDVVIIGGGVVGSSVAYWLKESVPDGLEVVVVEKDLTYSKASTTLSVGGIRQQFSIPENIQMSLFGAEFLRNANRYLNCDDLLPPEIQFHPHGYLYLASEAGAEKLMENVTVQNDFGAKVALLTAGQLKSKFPWISTEGVACGAYGLENEGWFDPWSLLSALRRKNHYLGTEYVEGEVVGVEDLHLGVNYSGQEIMESRAPRDLRIRTKDGKVYPLRFAVAVICAGHASGEVAKMMGIGGGNGLFVVPVPVEPRKRYVYCVHSQDGPGLDCPLVVDPSGVYFRREGMAGHYLVGSSPEEHEEPPTDNLDVDDNFFQEKIWPKLAERVPSFNSLKVKSAWAGHYDYNTYDQNAILGPHPIHRNVFFATGFSGHGLQQAPAAGRAVAELIIHSRYQTLDLTRFRFERILYNDRLIETNIV</sequence>
<comment type="function">
    <text evidence="3">Required for the assembly of the mitochondrial membrane respiratory chain NADH dehydrogenase (Complex I). Involved in mid-late stages of complex I assembly.</text>
</comment>
<dbReference type="InterPro" id="IPR036188">
    <property type="entry name" value="FAD/NAD-bd_sf"/>
</dbReference>
<dbReference type="PANTHER" id="PTHR13847">
    <property type="entry name" value="SARCOSINE DEHYDROGENASE-RELATED"/>
    <property type="match status" value="1"/>
</dbReference>
<organism evidence="5 6">
    <name type="scientific">Artemia franciscana</name>
    <name type="common">Brine shrimp</name>
    <name type="synonym">Artemia sanfranciscana</name>
    <dbReference type="NCBI Taxonomy" id="6661"/>
    <lineage>
        <taxon>Eukaryota</taxon>
        <taxon>Metazoa</taxon>
        <taxon>Ecdysozoa</taxon>
        <taxon>Arthropoda</taxon>
        <taxon>Crustacea</taxon>
        <taxon>Branchiopoda</taxon>
        <taxon>Anostraca</taxon>
        <taxon>Artemiidae</taxon>
        <taxon>Artemia</taxon>
    </lineage>
</organism>
<evidence type="ECO:0000256" key="3">
    <source>
        <dbReference type="ARBA" id="ARBA00046185"/>
    </source>
</evidence>
<proteinExistence type="predicted"/>
<dbReference type="GO" id="GO:0032981">
    <property type="term" value="P:mitochondrial respiratory chain complex I assembly"/>
    <property type="evidence" value="ECO:0007669"/>
    <property type="project" value="TreeGrafter"/>
</dbReference>
<dbReference type="GO" id="GO:0016491">
    <property type="term" value="F:oxidoreductase activity"/>
    <property type="evidence" value="ECO:0007669"/>
    <property type="project" value="UniProtKB-KW"/>
</dbReference>
<dbReference type="PANTHER" id="PTHR13847:SF287">
    <property type="entry name" value="FAD-DEPENDENT OXIDOREDUCTASE DOMAIN-CONTAINING PROTEIN 1"/>
    <property type="match status" value="1"/>
</dbReference>
<dbReference type="FunFam" id="3.30.9.10:FF:000026">
    <property type="entry name" value="FAD-dependent oxidoreductase domain-containing protein 1"/>
    <property type="match status" value="1"/>
</dbReference>
<keyword evidence="1" id="KW-0560">Oxidoreductase</keyword>
<dbReference type="Gene3D" id="3.30.9.10">
    <property type="entry name" value="D-Amino Acid Oxidase, subunit A, domain 2"/>
    <property type="match status" value="1"/>
</dbReference>
<evidence type="ECO:0000259" key="4">
    <source>
        <dbReference type="Pfam" id="PF01266"/>
    </source>
</evidence>
<feature type="domain" description="FAD dependent oxidoreductase" evidence="4">
    <location>
        <begin position="88"/>
        <end position="473"/>
    </location>
</feature>
<evidence type="ECO:0000256" key="2">
    <source>
        <dbReference type="ARBA" id="ARBA00039785"/>
    </source>
</evidence>
<dbReference type="EMBL" id="JAVRJZ010000009">
    <property type="protein sequence ID" value="KAK2718448.1"/>
    <property type="molecule type" value="Genomic_DNA"/>
</dbReference>
<evidence type="ECO:0000313" key="6">
    <source>
        <dbReference type="Proteomes" id="UP001187531"/>
    </source>
</evidence>
<evidence type="ECO:0000256" key="1">
    <source>
        <dbReference type="ARBA" id="ARBA00023002"/>
    </source>
</evidence>
<dbReference type="InterPro" id="IPR006076">
    <property type="entry name" value="FAD-dep_OxRdtase"/>
</dbReference>
<dbReference type="Proteomes" id="UP001187531">
    <property type="component" value="Unassembled WGS sequence"/>
</dbReference>
<reference evidence="5" key="1">
    <citation type="submission" date="2023-07" db="EMBL/GenBank/DDBJ databases">
        <title>Chromosome-level genome assembly of Artemia franciscana.</title>
        <authorList>
            <person name="Jo E."/>
        </authorList>
    </citation>
    <scope>NUCLEOTIDE SEQUENCE</scope>
    <source>
        <tissue evidence="5">Whole body</tissue>
    </source>
</reference>
<dbReference type="Pfam" id="PF01266">
    <property type="entry name" value="DAO"/>
    <property type="match status" value="1"/>
</dbReference>
<keyword evidence="6" id="KW-1185">Reference proteome</keyword>
<name>A0AA88HWK9_ARTSF</name>
<dbReference type="SUPFAM" id="SSF51905">
    <property type="entry name" value="FAD/NAD(P)-binding domain"/>
    <property type="match status" value="1"/>
</dbReference>
<gene>
    <name evidence="5" type="ORF">QYM36_005685</name>
</gene>
<dbReference type="Gene3D" id="3.50.50.60">
    <property type="entry name" value="FAD/NAD(P)-binding domain"/>
    <property type="match status" value="1"/>
</dbReference>
<comment type="caution">
    <text evidence="5">The sequence shown here is derived from an EMBL/GenBank/DDBJ whole genome shotgun (WGS) entry which is preliminary data.</text>
</comment>
<dbReference type="GO" id="GO:0005739">
    <property type="term" value="C:mitochondrion"/>
    <property type="evidence" value="ECO:0007669"/>
    <property type="project" value="GOC"/>
</dbReference>